<name>A0A8H6Y3N7_9AGAR</name>
<gene>
    <name evidence="1" type="ORF">MVEN_01172500</name>
</gene>
<dbReference type="OrthoDB" id="3365698at2759"/>
<accession>A0A8H6Y3N7</accession>
<evidence type="ECO:0000313" key="2">
    <source>
        <dbReference type="Proteomes" id="UP000620124"/>
    </source>
</evidence>
<reference evidence="1" key="1">
    <citation type="submission" date="2020-05" db="EMBL/GenBank/DDBJ databases">
        <title>Mycena genomes resolve the evolution of fungal bioluminescence.</title>
        <authorList>
            <person name="Tsai I.J."/>
        </authorList>
    </citation>
    <scope>NUCLEOTIDE SEQUENCE</scope>
    <source>
        <strain evidence="1">CCC161011</strain>
    </source>
</reference>
<dbReference type="AlphaFoldDB" id="A0A8H6Y3N7"/>
<proteinExistence type="predicted"/>
<dbReference type="Proteomes" id="UP000620124">
    <property type="component" value="Unassembled WGS sequence"/>
</dbReference>
<keyword evidence="2" id="KW-1185">Reference proteome</keyword>
<protein>
    <submittedName>
        <fullName evidence="1">F-box domain-containing protein</fullName>
    </submittedName>
</protein>
<sequence length="452" mass="50130">MQSLSKNLPDSSPFKKVLHTNVVPSDSECASIREFLEGPRKEVVHLTEKIARLQLLLDEATQKRTELNAFIDAHFALVSSARRLPDDIVRVPTKPLFSYAKSADPGGTLCLRPRLWASIHIVILPAFRLQHLVNHVVAWLERAGTVLLDILMVYSLKADSGCDVTPILNTLTARWRHIRLALTSYEHFASISLAEVPMLQTMGLGNSKSYWGRRPTESLALLATKSLRSIELPSTASFFRSPVSWRSLRHLKITRYRSEPLTHNAALAILQQCPVLQTCDLAVSGGNIPNETTHPRLSLPYLRDLSITNGPTPAEGPHLVESIILPALHSFHCFDDIRFGTISSRSSLFPSDTFLRCLRVNIRGLTSTVLLAALTDMPALQGLQIVQEPLLTDRLAPDTNSLLTSPRARIASFLRCATLSGPSSWKSPMEYQTRLSLNLSNRGPARCCSLSK</sequence>
<dbReference type="EMBL" id="JACAZI010000009">
    <property type="protein sequence ID" value="KAF7352097.1"/>
    <property type="molecule type" value="Genomic_DNA"/>
</dbReference>
<organism evidence="1 2">
    <name type="scientific">Mycena venus</name>
    <dbReference type="NCBI Taxonomy" id="2733690"/>
    <lineage>
        <taxon>Eukaryota</taxon>
        <taxon>Fungi</taxon>
        <taxon>Dikarya</taxon>
        <taxon>Basidiomycota</taxon>
        <taxon>Agaricomycotina</taxon>
        <taxon>Agaricomycetes</taxon>
        <taxon>Agaricomycetidae</taxon>
        <taxon>Agaricales</taxon>
        <taxon>Marasmiineae</taxon>
        <taxon>Mycenaceae</taxon>
        <taxon>Mycena</taxon>
    </lineage>
</organism>
<dbReference type="Gene3D" id="3.80.10.10">
    <property type="entry name" value="Ribonuclease Inhibitor"/>
    <property type="match status" value="1"/>
</dbReference>
<evidence type="ECO:0000313" key="1">
    <source>
        <dbReference type="EMBL" id="KAF7352097.1"/>
    </source>
</evidence>
<comment type="caution">
    <text evidence="1">The sequence shown here is derived from an EMBL/GenBank/DDBJ whole genome shotgun (WGS) entry which is preliminary data.</text>
</comment>
<dbReference type="InterPro" id="IPR032675">
    <property type="entry name" value="LRR_dom_sf"/>
</dbReference>